<dbReference type="GO" id="GO:0004674">
    <property type="term" value="F:protein serine/threonine kinase activity"/>
    <property type="evidence" value="ECO:0007669"/>
    <property type="project" value="UniProtKB-KW"/>
</dbReference>
<proteinExistence type="predicted"/>
<dbReference type="EMBL" id="CT573073">
    <property type="protein sequence ID" value="CAJ71752.1"/>
    <property type="molecule type" value="Genomic_DNA"/>
</dbReference>
<dbReference type="SUPFAM" id="SSF56112">
    <property type="entry name" value="Protein kinase-like (PK-like)"/>
    <property type="match status" value="1"/>
</dbReference>
<feature type="domain" description="Protein kinase" evidence="5">
    <location>
        <begin position="19"/>
        <end position="289"/>
    </location>
</feature>
<gene>
    <name evidence="6" type="ORF">kustc1007</name>
</gene>
<dbReference type="PANTHER" id="PTHR43289:SF6">
    <property type="entry name" value="SERINE_THREONINE-PROTEIN KINASE NEKL-3"/>
    <property type="match status" value="1"/>
</dbReference>
<reference evidence="6" key="1">
    <citation type="journal article" date="2006" name="Nature">
        <title>Deciphering the evolution and metabolism of an anammox bacterium from a community genome.</title>
        <authorList>
            <person name="Strous M."/>
            <person name="Pelletier E."/>
            <person name="Mangenot S."/>
            <person name="Rattei T."/>
            <person name="Lehner A."/>
            <person name="Taylor M.W."/>
            <person name="Horn M."/>
            <person name="Daims H."/>
            <person name="Bartol-Mavel D."/>
            <person name="Wincker P."/>
            <person name="Barbe V."/>
            <person name="Fonknechten N."/>
            <person name="Vallenet D."/>
            <person name="Segurens B."/>
            <person name="Schenowitz-Truong C."/>
            <person name="Medigue C."/>
            <person name="Collingro A."/>
            <person name="Snel B."/>
            <person name="Dutilh B.E."/>
            <person name="OpDenCamp H.J.M."/>
            <person name="vanDerDrift C."/>
            <person name="Cirpus I."/>
            <person name="vanDePas-Schoonen K.T."/>
            <person name="Harhangi H.R."/>
            <person name="vanNiftrik L."/>
            <person name="Schmid M."/>
            <person name="Keltjens J."/>
            <person name="vanDeVossenberg J."/>
            <person name="Kartal B."/>
            <person name="Meier H."/>
            <person name="Frishman D."/>
            <person name="Huynen M.A."/>
            <person name="Mewes H."/>
            <person name="Weissenbach J."/>
            <person name="Jetten M.S.M."/>
            <person name="Wagner M."/>
            <person name="LePaslier D."/>
        </authorList>
    </citation>
    <scope>NUCLEOTIDE SEQUENCE</scope>
</reference>
<dbReference type="AlphaFoldDB" id="Q1PWZ2"/>
<dbReference type="InterPro" id="IPR011009">
    <property type="entry name" value="Kinase-like_dom_sf"/>
</dbReference>
<accession>Q1PWZ2</accession>
<evidence type="ECO:0000256" key="1">
    <source>
        <dbReference type="ARBA" id="ARBA00022679"/>
    </source>
</evidence>
<dbReference type="EC" id="2.7.1.37" evidence="6"/>
<evidence type="ECO:0000256" key="2">
    <source>
        <dbReference type="ARBA" id="ARBA00022741"/>
    </source>
</evidence>
<organism evidence="6">
    <name type="scientific">Kuenenia stuttgartiensis</name>
    <dbReference type="NCBI Taxonomy" id="174633"/>
    <lineage>
        <taxon>Bacteria</taxon>
        <taxon>Pseudomonadati</taxon>
        <taxon>Planctomycetota</taxon>
        <taxon>Candidatus Brocadiia</taxon>
        <taxon>Candidatus Brocadiales</taxon>
        <taxon>Candidatus Brocadiaceae</taxon>
        <taxon>Candidatus Kuenenia</taxon>
    </lineage>
</organism>
<reference evidence="6" key="2">
    <citation type="submission" date="2006-01" db="EMBL/GenBank/DDBJ databases">
        <authorList>
            <person name="Genoscope"/>
        </authorList>
    </citation>
    <scope>NUCLEOTIDE SEQUENCE</scope>
</reference>
<evidence type="ECO:0000256" key="3">
    <source>
        <dbReference type="ARBA" id="ARBA00022777"/>
    </source>
</evidence>
<dbReference type="SMART" id="SM00220">
    <property type="entry name" value="S_TKc"/>
    <property type="match status" value="1"/>
</dbReference>
<keyword evidence="1 6" id="KW-0808">Transferase</keyword>
<evidence type="ECO:0000313" key="6">
    <source>
        <dbReference type="EMBL" id="CAJ71752.1"/>
    </source>
</evidence>
<sequence length="289" mass="33588">MLTVDCRLPAGYMFSWITITRMYIINNYRFQTFKCESNLHKSNYAVLINAAGKGIKYAPYADFSGEYNVLKKLNHKQIPKVYDVGHGDLYKDERFLIKQNFIVLQHIDGEDILEYFREKDVEKVKVINEVVKMFLTVCDPLIYLHAMKYIHCDIKPGHLICNRETGLGHIIDFELAIKHGEVLRGISREYASPEQFRILDYLRSQKGDHGEDGLPSSMQLDGRTDLYSIGLLFYETLTKKKWQKGMDLPHKINKNISQKLEEIIMGLLEEDVSNRISSAEKLEKMLRSI</sequence>
<keyword evidence="2" id="KW-0547">Nucleotide-binding</keyword>
<keyword evidence="4" id="KW-0067">ATP-binding</keyword>
<dbReference type="PROSITE" id="PS50011">
    <property type="entry name" value="PROTEIN_KINASE_DOM"/>
    <property type="match status" value="1"/>
</dbReference>
<dbReference type="InterPro" id="IPR000719">
    <property type="entry name" value="Prot_kinase_dom"/>
</dbReference>
<keyword evidence="6" id="KW-0723">Serine/threonine-protein kinase</keyword>
<protein>
    <submittedName>
        <fullName evidence="6">Similar to serine/threonine protein kinase (Catalytic domain)</fullName>
        <ecNumber evidence="6">2.7.1.37</ecNumber>
    </submittedName>
</protein>
<dbReference type="Gene3D" id="1.10.510.10">
    <property type="entry name" value="Transferase(Phosphotransferase) domain 1"/>
    <property type="match status" value="1"/>
</dbReference>
<dbReference type="GO" id="GO:0005524">
    <property type="term" value="F:ATP binding"/>
    <property type="evidence" value="ECO:0007669"/>
    <property type="project" value="UniProtKB-KW"/>
</dbReference>
<dbReference type="PANTHER" id="PTHR43289">
    <property type="entry name" value="MITOGEN-ACTIVATED PROTEIN KINASE KINASE KINASE 20-RELATED"/>
    <property type="match status" value="1"/>
</dbReference>
<name>Q1PWZ2_KUEST</name>
<evidence type="ECO:0000256" key="4">
    <source>
        <dbReference type="ARBA" id="ARBA00022840"/>
    </source>
</evidence>
<keyword evidence="3 6" id="KW-0418">Kinase</keyword>
<dbReference type="Pfam" id="PF00069">
    <property type="entry name" value="Pkinase"/>
    <property type="match status" value="1"/>
</dbReference>
<evidence type="ECO:0000259" key="5">
    <source>
        <dbReference type="PROSITE" id="PS50011"/>
    </source>
</evidence>